<protein>
    <submittedName>
        <fullName evidence="1">Uncharacterized protein</fullName>
    </submittedName>
</protein>
<dbReference type="RefSeq" id="XP_009838422.1">
    <property type="nucleotide sequence ID" value="XM_009840120.1"/>
</dbReference>
<dbReference type="OrthoDB" id="79107at2759"/>
<accession>W4FYV2</accession>
<organism evidence="1">
    <name type="scientific">Aphanomyces astaci</name>
    <name type="common">Crayfish plague agent</name>
    <dbReference type="NCBI Taxonomy" id="112090"/>
    <lineage>
        <taxon>Eukaryota</taxon>
        <taxon>Sar</taxon>
        <taxon>Stramenopiles</taxon>
        <taxon>Oomycota</taxon>
        <taxon>Saprolegniomycetes</taxon>
        <taxon>Saprolegniales</taxon>
        <taxon>Verrucalvaceae</taxon>
        <taxon>Aphanomyces</taxon>
    </lineage>
</organism>
<dbReference type="GeneID" id="20814788"/>
<dbReference type="AlphaFoldDB" id="W4FYV2"/>
<dbReference type="EMBL" id="KI913156">
    <property type="protein sequence ID" value="ETV71979.1"/>
    <property type="molecule type" value="Genomic_DNA"/>
</dbReference>
<reference evidence="1" key="1">
    <citation type="submission" date="2013-12" db="EMBL/GenBank/DDBJ databases">
        <title>The Genome Sequence of Aphanomyces astaci APO3.</title>
        <authorList>
            <consortium name="The Broad Institute Genomics Platform"/>
            <person name="Russ C."/>
            <person name="Tyler B."/>
            <person name="van West P."/>
            <person name="Dieguez-Uribeondo J."/>
            <person name="Young S.K."/>
            <person name="Zeng Q."/>
            <person name="Gargeya S."/>
            <person name="Fitzgerald M."/>
            <person name="Abouelleil A."/>
            <person name="Alvarado L."/>
            <person name="Chapman S.B."/>
            <person name="Gainer-Dewar J."/>
            <person name="Goldberg J."/>
            <person name="Griggs A."/>
            <person name="Gujja S."/>
            <person name="Hansen M."/>
            <person name="Howarth C."/>
            <person name="Imamovic A."/>
            <person name="Ireland A."/>
            <person name="Larimer J."/>
            <person name="McCowan C."/>
            <person name="Murphy C."/>
            <person name="Pearson M."/>
            <person name="Poon T.W."/>
            <person name="Priest M."/>
            <person name="Roberts A."/>
            <person name="Saif S."/>
            <person name="Shea T."/>
            <person name="Sykes S."/>
            <person name="Wortman J."/>
            <person name="Nusbaum C."/>
            <person name="Birren B."/>
        </authorList>
    </citation>
    <scope>NUCLEOTIDE SEQUENCE [LARGE SCALE GENOMIC DNA]</scope>
    <source>
        <strain evidence="1">APO3</strain>
    </source>
</reference>
<proteinExistence type="predicted"/>
<sequence>MTPRVQEDSMQLTSVKFPSYTDLCRVQVDLSKGDVPSCIVTDTSVHAPKSASYVLPSAVVISILQVHCCKAQPIDSRCSVDLKDGLKCHVKMLLTLKAFGQLSAEYSFELAPLEVDAIEKLESMIRDLNEEIAVIANAPSPLDEVAELRQEITELRN</sequence>
<dbReference type="VEuPathDB" id="FungiDB:H257_12792"/>
<evidence type="ECO:0000313" key="1">
    <source>
        <dbReference type="EMBL" id="ETV71979.1"/>
    </source>
</evidence>
<name>W4FYV2_APHAT</name>
<gene>
    <name evidence="1" type="ORF">H257_12792</name>
</gene>